<dbReference type="InterPro" id="IPR003602">
    <property type="entry name" value="Topo_IA_DNA-bd_dom"/>
</dbReference>
<dbReference type="NCBIfam" id="TIGR01056">
    <property type="entry name" value="topB"/>
    <property type="match status" value="1"/>
</dbReference>
<dbReference type="InterPro" id="IPR013826">
    <property type="entry name" value="Topo_IA_cen_sub3"/>
</dbReference>
<dbReference type="Gene3D" id="1.10.290.10">
    <property type="entry name" value="Topoisomerase I, domain 4"/>
    <property type="match status" value="1"/>
</dbReference>
<evidence type="ECO:0000256" key="4">
    <source>
        <dbReference type="ARBA" id="ARBA00022723"/>
    </source>
</evidence>
<dbReference type="PRINTS" id="PR00417">
    <property type="entry name" value="PRTPISMRASEI"/>
</dbReference>
<dbReference type="InterPro" id="IPR013825">
    <property type="entry name" value="Topo_IA_cen_sub2"/>
</dbReference>
<evidence type="ECO:0000256" key="5">
    <source>
        <dbReference type="ARBA" id="ARBA00022842"/>
    </source>
</evidence>
<comment type="caution">
    <text evidence="15">The sequence shown here is derived from an EMBL/GenBank/DDBJ whole genome shotgun (WGS) entry which is preliminary data.</text>
</comment>
<evidence type="ECO:0000256" key="2">
    <source>
        <dbReference type="ARBA" id="ARBA00009446"/>
    </source>
</evidence>
<organism evidence="15 16">
    <name type="scientific">Brenneria tiliae</name>
    <dbReference type="NCBI Taxonomy" id="2914984"/>
    <lineage>
        <taxon>Bacteria</taxon>
        <taxon>Pseudomonadati</taxon>
        <taxon>Pseudomonadota</taxon>
        <taxon>Gammaproteobacteria</taxon>
        <taxon>Enterobacterales</taxon>
        <taxon>Pectobacteriaceae</taxon>
        <taxon>Brenneria</taxon>
    </lineage>
</organism>
<reference evidence="15 16" key="1">
    <citation type="submission" date="2022-02" db="EMBL/GenBank/DDBJ databases">
        <title>Description of Brenneria tiliae sp. nov. isolated from symptomatic Tilia x moltkei and Tilia x europaea trees in the UK.</title>
        <authorList>
            <person name="Kile H."/>
        </authorList>
    </citation>
    <scope>NUCLEOTIDE SEQUENCE [LARGE SCALE GENOMIC DNA]</scope>
    <source>
        <strain evidence="15 16">MC1SB4.1</strain>
    </source>
</reference>
<evidence type="ECO:0000256" key="6">
    <source>
        <dbReference type="ARBA" id="ARBA00023029"/>
    </source>
</evidence>
<keyword evidence="7" id="KW-0238">DNA-binding</keyword>
<dbReference type="InterPro" id="IPR013824">
    <property type="entry name" value="Topo_IA_cen_sub1"/>
</dbReference>
<evidence type="ECO:0000256" key="9">
    <source>
        <dbReference type="ARBA" id="ARBA00030003"/>
    </source>
</evidence>
<comment type="similarity">
    <text evidence="2">Belongs to the type IA topoisomerase family.</text>
</comment>
<evidence type="ECO:0000256" key="3">
    <source>
        <dbReference type="ARBA" id="ARBA00012891"/>
    </source>
</evidence>
<evidence type="ECO:0000313" key="15">
    <source>
        <dbReference type="EMBL" id="MCL2891389.1"/>
    </source>
</evidence>
<feature type="domain" description="Toprim" evidence="13">
    <location>
        <begin position="1"/>
        <end position="132"/>
    </location>
</feature>
<dbReference type="PROSITE" id="PS00396">
    <property type="entry name" value="TOPO_IA_1"/>
    <property type="match status" value="1"/>
</dbReference>
<keyword evidence="5" id="KW-0460">Magnesium</keyword>
<feature type="domain" description="Topo IA-type catalytic" evidence="14">
    <location>
        <begin position="149"/>
        <end position="595"/>
    </location>
</feature>
<dbReference type="RefSeq" id="WP_249243353.1">
    <property type="nucleotide sequence ID" value="NZ_JAKPBZ010000100.1"/>
</dbReference>
<dbReference type="SMART" id="SM00436">
    <property type="entry name" value="TOP1Bc"/>
    <property type="match status" value="1"/>
</dbReference>
<dbReference type="CDD" id="cd00186">
    <property type="entry name" value="TOP1Ac"/>
    <property type="match status" value="1"/>
</dbReference>
<evidence type="ECO:0000256" key="10">
    <source>
        <dbReference type="ARBA" id="ARBA00031985"/>
    </source>
</evidence>
<dbReference type="SUPFAM" id="SSF56712">
    <property type="entry name" value="Prokaryotic type I DNA topoisomerase"/>
    <property type="match status" value="1"/>
</dbReference>
<dbReference type="InterPro" id="IPR003601">
    <property type="entry name" value="Topo_IA_2"/>
</dbReference>
<proteinExistence type="inferred from homology"/>
<dbReference type="SMART" id="SM00493">
    <property type="entry name" value="TOPRIM"/>
    <property type="match status" value="1"/>
</dbReference>
<dbReference type="NCBIfam" id="NF005829">
    <property type="entry name" value="PRK07726.1"/>
    <property type="match status" value="1"/>
</dbReference>
<dbReference type="InterPro" id="IPR023406">
    <property type="entry name" value="Topo_IA_AS"/>
</dbReference>
<evidence type="ECO:0000256" key="11">
    <source>
        <dbReference type="ARBA" id="ARBA00032235"/>
    </source>
</evidence>
<dbReference type="Gene3D" id="2.70.20.10">
    <property type="entry name" value="Topoisomerase I, domain 3"/>
    <property type="match status" value="1"/>
</dbReference>
<comment type="catalytic activity">
    <reaction evidence="1">
        <text>ATP-independent breakage of single-stranded DNA, followed by passage and rejoining.</text>
        <dbReference type="EC" id="5.6.2.1"/>
    </reaction>
</comment>
<evidence type="ECO:0000256" key="8">
    <source>
        <dbReference type="ARBA" id="ARBA00023235"/>
    </source>
</evidence>
<sequence>MKLFLCEKPSQGRDIARILGATQKGNGCLTGKNITVTWGFGHLLEMEPPERYDAKYKKWALEHLPVIPAQWKLAVKPEAKKQFTVIQKLLKKASSVVIATDADREGEMIAREILDACQFHGPLSRLWLSALDDASIRKALASLKSGEETAPLYQAGLGRARADWLCGMNLTRLYTLLARRQDQKGVFSVGRVQTPTLRIIVDRDRQIADFIPRPYWTLTVTLIGENTPFQAQWPAPESLCDEEGRCIREKALQQAAAEIRAVGQARVIQTETKRLKESAPLPFDLGTLQQVCSQKWGMGAQQVLDTAQSLYENHKATTYPRTDCRYLPLSMMADIPQVVSALQTFAPELKPLLAQCNLQQQSRCWNDSKITAHHAIIPTVKPAAPGKMNEDERRIYDLIRCHYLAQFLPSHETDKTQITLRCEEHPLIARGNVVIAPGWKLAIHDEERQNGDTQPLPRLAENTSCPVKGIDINAQKTRPPEHYTEGTLIATMKNAARFVTDERLKQRLKESAGLGTEATRAGIIETLLKRGYIKKQKRHLLATDSAVTLMAMLPDIVKDPGMTALWEQALDDIAAGKLPLALFLQKQSIWITRMIEQAVATKST</sequence>
<dbReference type="InterPro" id="IPR034144">
    <property type="entry name" value="TOPRIM_TopoIII"/>
</dbReference>
<keyword evidence="4" id="KW-0479">Metal-binding</keyword>
<dbReference type="EMBL" id="JAKPBZ010000100">
    <property type="protein sequence ID" value="MCL2891389.1"/>
    <property type="molecule type" value="Genomic_DNA"/>
</dbReference>
<evidence type="ECO:0000259" key="14">
    <source>
        <dbReference type="PROSITE" id="PS52039"/>
    </source>
</evidence>
<dbReference type="EC" id="5.6.2.1" evidence="3"/>
<dbReference type="InterPro" id="IPR013497">
    <property type="entry name" value="Topo_IA_cen"/>
</dbReference>
<dbReference type="PANTHER" id="PTHR11390:SF21">
    <property type="entry name" value="DNA TOPOISOMERASE 3-ALPHA"/>
    <property type="match status" value="1"/>
</dbReference>
<dbReference type="Gene3D" id="1.10.460.10">
    <property type="entry name" value="Topoisomerase I, domain 2"/>
    <property type="match status" value="1"/>
</dbReference>
<name>A0ABT0MNH0_9GAMM</name>
<evidence type="ECO:0000256" key="1">
    <source>
        <dbReference type="ARBA" id="ARBA00000213"/>
    </source>
</evidence>
<protein>
    <recommendedName>
        <fullName evidence="3">DNA topoisomerase</fullName>
        <ecNumber evidence="3">5.6.2.1</ecNumber>
    </recommendedName>
    <alternativeName>
        <fullName evidence="12">Omega-protein</fullName>
    </alternativeName>
    <alternativeName>
        <fullName evidence="11">Relaxing enzyme</fullName>
    </alternativeName>
    <alternativeName>
        <fullName evidence="9">Swivelase</fullName>
    </alternativeName>
    <alternativeName>
        <fullName evidence="10">Untwisting enzyme</fullName>
    </alternativeName>
</protein>
<dbReference type="SMART" id="SM00437">
    <property type="entry name" value="TOP1Ac"/>
    <property type="match status" value="1"/>
</dbReference>
<keyword evidence="16" id="KW-1185">Reference proteome</keyword>
<dbReference type="Pfam" id="PF01131">
    <property type="entry name" value="Topoisom_bac"/>
    <property type="match status" value="1"/>
</dbReference>
<evidence type="ECO:0000313" key="16">
    <source>
        <dbReference type="Proteomes" id="UP001203069"/>
    </source>
</evidence>
<dbReference type="Proteomes" id="UP001203069">
    <property type="component" value="Unassembled WGS sequence"/>
</dbReference>
<evidence type="ECO:0000256" key="12">
    <source>
        <dbReference type="ARBA" id="ARBA00032877"/>
    </source>
</evidence>
<dbReference type="InterPro" id="IPR023405">
    <property type="entry name" value="Topo_IA_core_domain"/>
</dbReference>
<evidence type="ECO:0000256" key="7">
    <source>
        <dbReference type="ARBA" id="ARBA00023125"/>
    </source>
</evidence>
<dbReference type="CDD" id="cd03362">
    <property type="entry name" value="TOPRIM_TopoIA_TopoIII"/>
    <property type="match status" value="1"/>
</dbReference>
<dbReference type="Pfam" id="PF01751">
    <property type="entry name" value="Toprim"/>
    <property type="match status" value="1"/>
</dbReference>
<dbReference type="InterPro" id="IPR000380">
    <property type="entry name" value="Topo_IA"/>
</dbReference>
<evidence type="ECO:0000259" key="13">
    <source>
        <dbReference type="PROSITE" id="PS50880"/>
    </source>
</evidence>
<dbReference type="InterPro" id="IPR005738">
    <property type="entry name" value="TopoIII"/>
</dbReference>
<dbReference type="PROSITE" id="PS50880">
    <property type="entry name" value="TOPRIM"/>
    <property type="match status" value="1"/>
</dbReference>
<dbReference type="PROSITE" id="PS52039">
    <property type="entry name" value="TOPO_IA_2"/>
    <property type="match status" value="1"/>
</dbReference>
<keyword evidence="6" id="KW-0799">Topoisomerase</keyword>
<gene>
    <name evidence="15" type="ORF">MFP26_01475</name>
</gene>
<keyword evidence="8" id="KW-0413">Isomerase</keyword>
<dbReference type="PANTHER" id="PTHR11390">
    <property type="entry name" value="PROKARYOTIC DNA TOPOISOMERASE"/>
    <property type="match status" value="1"/>
</dbReference>
<dbReference type="InterPro" id="IPR006171">
    <property type="entry name" value="TOPRIM_dom"/>
</dbReference>
<dbReference type="Gene3D" id="3.40.50.140">
    <property type="match status" value="1"/>
</dbReference>
<accession>A0ABT0MNH0</accession>